<proteinExistence type="predicted"/>
<organism evidence="1 2">
    <name type="scientific">Candidatus Nitrosocaldus cavascurensis</name>
    <dbReference type="NCBI Taxonomy" id="2058097"/>
    <lineage>
        <taxon>Archaea</taxon>
        <taxon>Nitrososphaerota</taxon>
        <taxon>Nitrososphaeria</taxon>
        <taxon>Candidatus Nitrosocaldales</taxon>
        <taxon>Candidatus Nitrosocaldaceae</taxon>
        <taxon>Candidatus Nitrosocaldus</taxon>
    </lineage>
</organism>
<dbReference type="GeneID" id="55636279"/>
<keyword evidence="2" id="KW-1185">Reference proteome</keyword>
<gene>
    <name evidence="1" type="ORF">NCAV_0744</name>
</gene>
<dbReference type="AlphaFoldDB" id="A0A2K5AQM0"/>
<protein>
    <submittedName>
        <fullName evidence="1">Uncharacterized protein</fullName>
    </submittedName>
</protein>
<dbReference type="Proteomes" id="UP000236248">
    <property type="component" value="Chromosome NCAV"/>
</dbReference>
<sequence length="47" mass="5481">MPKRTMPICFTREQVKLLEEYAKSKGMLNLSQAVEEIIEKIEVVVEK</sequence>
<reference evidence="2" key="1">
    <citation type="submission" date="2018-01" db="EMBL/GenBank/DDBJ databases">
        <authorList>
            <person name="Kerou L M."/>
        </authorList>
    </citation>
    <scope>NUCLEOTIDE SEQUENCE [LARGE SCALE GENOMIC DNA]</scope>
    <source>
        <strain evidence="2">SCU2</strain>
    </source>
</reference>
<dbReference type="RefSeq" id="WP_168174138.1">
    <property type="nucleotide sequence ID" value="NZ_LT981265.1"/>
</dbReference>
<accession>A0A2K5AQM0</accession>
<name>A0A2K5AQM0_9ARCH</name>
<dbReference type="EMBL" id="LT981265">
    <property type="protein sequence ID" value="SPC33925.1"/>
    <property type="molecule type" value="Genomic_DNA"/>
</dbReference>
<evidence type="ECO:0000313" key="1">
    <source>
        <dbReference type="EMBL" id="SPC33925.1"/>
    </source>
</evidence>
<dbReference type="KEGG" id="ncv:NCAV_0744"/>
<evidence type="ECO:0000313" key="2">
    <source>
        <dbReference type="Proteomes" id="UP000236248"/>
    </source>
</evidence>